<name>A0A2I2L4A7_9VIRU</name>
<dbReference type="RefSeq" id="YP_009448687.1">
    <property type="nucleotide sequence ID" value="NC_036594.1"/>
</dbReference>
<dbReference type="KEGG" id="vg:35382274"/>
<evidence type="ECO:0000313" key="1">
    <source>
        <dbReference type="EMBL" id="SNW62385.1"/>
    </source>
</evidence>
<dbReference type="GeneID" id="35382274"/>
<dbReference type="EMBL" id="LT906555">
    <property type="protein sequence ID" value="SNW62385.1"/>
    <property type="molecule type" value="Genomic_DNA"/>
</dbReference>
<proteinExistence type="predicted"/>
<keyword evidence="2" id="KW-1185">Reference proteome</keyword>
<accession>A0A2I2L4A7</accession>
<sequence>MNAVKLFQDIDPTNTYLQFVKNFLGTKDSSSVGNRNLLYVHGNGNNGRSTLFTNIRNAFENEVWTYDTNKISLKDVEKFLQVHNTKLLRFCDYNDFRGEYVLELEKIANKYPDVGFIVESNVAVPEGFSGLVLKCVNSFTNTRQLVTVDRESMLQLVK</sequence>
<protein>
    <submittedName>
        <fullName evidence="1">Uncharacterized protein</fullName>
    </submittedName>
</protein>
<reference evidence="1" key="1">
    <citation type="submission" date="2017-08" db="EMBL/GenBank/DDBJ databases">
        <authorList>
            <consortium name="Urmite Genomes"/>
        </authorList>
    </citation>
    <scope>NUCLEOTIDE SEQUENCE [LARGE SCALE GENOMIC DNA]</scope>
    <source>
        <strain evidence="1">IHUMI-LCC2</strain>
    </source>
</reference>
<organism evidence="1">
    <name type="scientific">Orpheovirus IHUMI-LCC2</name>
    <dbReference type="NCBI Taxonomy" id="2023057"/>
    <lineage>
        <taxon>Viruses</taxon>
        <taxon>Varidnaviria</taxon>
        <taxon>Bamfordvirae</taxon>
        <taxon>Nucleocytoviricota</taxon>
        <taxon>Megaviricetes</taxon>
        <taxon>Pimascovirales</taxon>
        <taxon>Ocovirineae</taxon>
        <taxon>Orpheoviridae</taxon>
        <taxon>Alphaorpheovirus</taxon>
        <taxon>Alphaorpheovirus massiliense</taxon>
    </lineage>
</organism>
<evidence type="ECO:0000313" key="2">
    <source>
        <dbReference type="Proteomes" id="UP000236316"/>
    </source>
</evidence>
<gene>
    <name evidence="1" type="ORF">ORPV_481</name>
</gene>
<dbReference type="Proteomes" id="UP000236316">
    <property type="component" value="Segment"/>
</dbReference>